<name>A0A2M6YS78_9BACT</name>
<dbReference type="InterPro" id="IPR014048">
    <property type="entry name" value="MethylDNA_cys_MeTrfase_DNA-bd"/>
</dbReference>
<reference evidence="4" key="1">
    <citation type="submission" date="2017-09" db="EMBL/GenBank/DDBJ databases">
        <title>Depth-based differentiation of microbial function through sediment-hosted aquifers and enrichment of novel symbionts in the deep terrestrial subsurface.</title>
        <authorList>
            <person name="Probst A.J."/>
            <person name="Ladd B."/>
            <person name="Jarett J.K."/>
            <person name="Geller-Mcgrath D.E."/>
            <person name="Sieber C.M.K."/>
            <person name="Emerson J.B."/>
            <person name="Anantharaman K."/>
            <person name="Thomas B.C."/>
            <person name="Malmstrom R."/>
            <person name="Stieglmeier M."/>
            <person name="Klingl A."/>
            <person name="Woyke T."/>
            <person name="Ryan C.M."/>
            <person name="Banfield J.F."/>
        </authorList>
    </citation>
    <scope>NUCLEOTIDE SEQUENCE [LARGE SCALE GENOMIC DNA]</scope>
</reference>
<dbReference type="InterPro" id="IPR036217">
    <property type="entry name" value="MethylDNA_cys_MeTrfase_DNAb"/>
</dbReference>
<dbReference type="InterPro" id="IPR036388">
    <property type="entry name" value="WH-like_DNA-bd_sf"/>
</dbReference>
<comment type="caution">
    <text evidence="3">The sequence shown here is derived from an EMBL/GenBank/DDBJ whole genome shotgun (WGS) entry which is preliminary data.</text>
</comment>
<gene>
    <name evidence="3" type="ORF">COT03_00040</name>
</gene>
<organism evidence="3 4">
    <name type="scientific">Candidatus Shapirobacteria bacterium CG07_land_8_20_14_0_80_39_18</name>
    <dbReference type="NCBI Taxonomy" id="1974882"/>
    <lineage>
        <taxon>Bacteria</taxon>
        <taxon>Candidatus Shapironibacteriota</taxon>
    </lineage>
</organism>
<dbReference type="GO" id="GO:0006281">
    <property type="term" value="P:DNA repair"/>
    <property type="evidence" value="ECO:0007669"/>
    <property type="project" value="InterPro"/>
</dbReference>
<proteinExistence type="predicted"/>
<dbReference type="EMBL" id="PEWZ01000003">
    <property type="protein sequence ID" value="PIU36354.1"/>
    <property type="molecule type" value="Genomic_DNA"/>
</dbReference>
<evidence type="ECO:0000256" key="1">
    <source>
        <dbReference type="ARBA" id="ARBA00022763"/>
    </source>
</evidence>
<dbReference type="Pfam" id="PF01035">
    <property type="entry name" value="DNA_binding_1"/>
    <property type="match status" value="1"/>
</dbReference>
<dbReference type="GO" id="GO:0003824">
    <property type="term" value="F:catalytic activity"/>
    <property type="evidence" value="ECO:0007669"/>
    <property type="project" value="InterPro"/>
</dbReference>
<protein>
    <recommendedName>
        <fullName evidence="2">Methylated-DNA-[protein]-cysteine S-methyltransferase DNA binding domain-containing protein</fullName>
    </recommendedName>
</protein>
<dbReference type="Proteomes" id="UP000229502">
    <property type="component" value="Unassembled WGS sequence"/>
</dbReference>
<dbReference type="Gene3D" id="1.10.10.10">
    <property type="entry name" value="Winged helix-like DNA-binding domain superfamily/Winged helix DNA-binding domain"/>
    <property type="match status" value="1"/>
</dbReference>
<accession>A0A2M6YS78</accession>
<dbReference type="AlphaFoldDB" id="A0A2M6YS78"/>
<evidence type="ECO:0000313" key="4">
    <source>
        <dbReference type="Proteomes" id="UP000229502"/>
    </source>
</evidence>
<keyword evidence="1" id="KW-0227">DNA damage</keyword>
<sequence length="131" mass="14739">MTYKKKSAIEKLHESHGLPKVEKITGKMSKKWGEGTVVIPTPIEVNKLIAKVPKGKVTTINEIRAALAKKHKATIGCPWWRTLKSNGELNEKYPGGAENQKKLLEQESHQTIKKGKNYFVADWEKSLFTGL</sequence>
<evidence type="ECO:0000259" key="2">
    <source>
        <dbReference type="Pfam" id="PF01035"/>
    </source>
</evidence>
<feature type="domain" description="Methylated-DNA-[protein]-cysteine S-methyltransferase DNA binding" evidence="2">
    <location>
        <begin position="44"/>
        <end position="108"/>
    </location>
</feature>
<dbReference type="SUPFAM" id="SSF46767">
    <property type="entry name" value="Methylated DNA-protein cysteine methyltransferase, C-terminal domain"/>
    <property type="match status" value="1"/>
</dbReference>
<evidence type="ECO:0000313" key="3">
    <source>
        <dbReference type="EMBL" id="PIU36354.1"/>
    </source>
</evidence>